<evidence type="ECO:0000313" key="7">
    <source>
        <dbReference type="EMBL" id="KRN31254.1"/>
    </source>
</evidence>
<evidence type="ECO:0000256" key="4">
    <source>
        <dbReference type="SAM" id="SignalP"/>
    </source>
</evidence>
<feature type="chain" id="PRO_5006417141" evidence="4">
    <location>
        <begin position="33"/>
        <end position="281"/>
    </location>
</feature>
<dbReference type="InterPro" id="IPR051455">
    <property type="entry name" value="Bact_solute-bind_prot3"/>
</dbReference>
<dbReference type="SMART" id="SM00062">
    <property type="entry name" value="PBPb"/>
    <property type="match status" value="1"/>
</dbReference>
<dbReference type="CDD" id="cd13690">
    <property type="entry name" value="PBP2_GluB"/>
    <property type="match status" value="1"/>
</dbReference>
<comment type="caution">
    <text evidence="7">The sequence shown here is derived from an EMBL/GenBank/DDBJ whole genome shotgun (WGS) entry which is preliminary data.</text>
</comment>
<feature type="signal peptide" evidence="4">
    <location>
        <begin position="1"/>
        <end position="32"/>
    </location>
</feature>
<proteinExistence type="inferred from homology"/>
<organism evidence="7 8">
    <name type="scientific">Weissella halotolerans DSM 20190</name>
    <dbReference type="NCBI Taxonomy" id="1123500"/>
    <lineage>
        <taxon>Bacteria</taxon>
        <taxon>Bacillati</taxon>
        <taxon>Bacillota</taxon>
        <taxon>Bacilli</taxon>
        <taxon>Lactobacillales</taxon>
        <taxon>Lactobacillaceae</taxon>
        <taxon>Weissella</taxon>
    </lineage>
</organism>
<protein>
    <submittedName>
        <fullName evidence="7">Extracellular solute-binding protein</fullName>
    </submittedName>
</protein>
<feature type="domain" description="Solute-binding protein family 3/N-terminal" evidence="5">
    <location>
        <begin position="48"/>
        <end position="271"/>
    </location>
</feature>
<reference evidence="7 8" key="1">
    <citation type="journal article" date="2015" name="Genome Announc.">
        <title>Expanding the biotechnology potential of lactobacilli through comparative genomics of 213 strains and associated genera.</title>
        <authorList>
            <person name="Sun Z."/>
            <person name="Harris H.M."/>
            <person name="McCann A."/>
            <person name="Guo C."/>
            <person name="Argimon S."/>
            <person name="Zhang W."/>
            <person name="Yang X."/>
            <person name="Jeffery I.B."/>
            <person name="Cooney J.C."/>
            <person name="Kagawa T.F."/>
            <person name="Liu W."/>
            <person name="Song Y."/>
            <person name="Salvetti E."/>
            <person name="Wrobel A."/>
            <person name="Rasinkangas P."/>
            <person name="Parkhill J."/>
            <person name="Rea M.C."/>
            <person name="O'Sullivan O."/>
            <person name="Ritari J."/>
            <person name="Douillard F.P."/>
            <person name="Paul Ross R."/>
            <person name="Yang R."/>
            <person name="Briner A.E."/>
            <person name="Felis G.E."/>
            <person name="de Vos W.M."/>
            <person name="Barrangou R."/>
            <person name="Klaenhammer T.R."/>
            <person name="Caufield P.W."/>
            <person name="Cui Y."/>
            <person name="Zhang H."/>
            <person name="O'Toole P.W."/>
        </authorList>
    </citation>
    <scope>NUCLEOTIDE SEQUENCE [LARGE SCALE GENOMIC DNA]</scope>
    <source>
        <strain evidence="7 8">DSM 20190</strain>
    </source>
</reference>
<dbReference type="PANTHER" id="PTHR30085:SF6">
    <property type="entry name" value="ABC TRANSPORTER GLUTAMINE-BINDING PROTEIN GLNH"/>
    <property type="match status" value="1"/>
</dbReference>
<accession>A0A0R2FUW9</accession>
<dbReference type="GO" id="GO:0006865">
    <property type="term" value="P:amino acid transport"/>
    <property type="evidence" value="ECO:0007669"/>
    <property type="project" value="TreeGrafter"/>
</dbReference>
<dbReference type="GO" id="GO:0016020">
    <property type="term" value="C:membrane"/>
    <property type="evidence" value="ECO:0007669"/>
    <property type="project" value="InterPro"/>
</dbReference>
<sequence>MKMARKVNQWLATALTTGGMVLLALGLSTATASEVKNEAYQRIQKSDQMVWGVKGDTRLMGLMDIKTGKLQGFDIDMAREVTHHIDPKLKVKLTQVTSGTRVPMLLNGNIDAVIATMTITPERQKVVAFSDPYFNAGQAIMVRKDSKIKSVKDLNKSGVRVLGVTGSNSEQNMKKAAPKAKVVSLPDYATAMTALETGQGDALTSDSGILYGLAYGDQKVKVVGKTFTEEPYGIALDKNNPKLQKKVNQAIKKMRKDGSYDHLVKKWFSRVPGLDWKEIAK</sequence>
<dbReference type="Gene3D" id="3.40.190.10">
    <property type="entry name" value="Periplasmic binding protein-like II"/>
    <property type="match status" value="2"/>
</dbReference>
<keyword evidence="2" id="KW-0813">Transport</keyword>
<keyword evidence="8" id="KW-1185">Reference proteome</keyword>
<dbReference type="Proteomes" id="UP000051296">
    <property type="component" value="Unassembled WGS sequence"/>
</dbReference>
<dbReference type="PANTHER" id="PTHR30085">
    <property type="entry name" value="AMINO ACID ABC TRANSPORTER PERMEASE"/>
    <property type="match status" value="1"/>
</dbReference>
<dbReference type="PATRIC" id="fig|1123500.6.peg.1137"/>
<evidence type="ECO:0000256" key="2">
    <source>
        <dbReference type="ARBA" id="ARBA00022448"/>
    </source>
</evidence>
<comment type="similarity">
    <text evidence="1">Belongs to the bacterial solute-binding protein 3 family.</text>
</comment>
<dbReference type="GO" id="GO:0005576">
    <property type="term" value="C:extracellular region"/>
    <property type="evidence" value="ECO:0007669"/>
    <property type="project" value="TreeGrafter"/>
</dbReference>
<dbReference type="InterPro" id="IPR001638">
    <property type="entry name" value="Solute-binding_3/MltF_N"/>
</dbReference>
<dbReference type="InParanoid" id="A0A0R2FUW9"/>
<dbReference type="Pfam" id="PF00497">
    <property type="entry name" value="SBP_bac_3"/>
    <property type="match status" value="1"/>
</dbReference>
<dbReference type="SUPFAM" id="SSF53850">
    <property type="entry name" value="Periplasmic binding protein-like II"/>
    <property type="match status" value="1"/>
</dbReference>
<dbReference type="FunCoup" id="A0A0R2FUW9">
    <property type="interactions" value="86"/>
</dbReference>
<name>A0A0R2FUW9_9LACO</name>
<dbReference type="eggNOG" id="COG0834">
    <property type="taxonomic scope" value="Bacteria"/>
</dbReference>
<evidence type="ECO:0000313" key="8">
    <source>
        <dbReference type="Proteomes" id="UP000051296"/>
    </source>
</evidence>
<dbReference type="AlphaFoldDB" id="A0A0R2FUW9"/>
<evidence type="ECO:0000259" key="6">
    <source>
        <dbReference type="SMART" id="SM00079"/>
    </source>
</evidence>
<evidence type="ECO:0000256" key="1">
    <source>
        <dbReference type="ARBA" id="ARBA00010333"/>
    </source>
</evidence>
<dbReference type="GO" id="GO:0015276">
    <property type="term" value="F:ligand-gated monoatomic ion channel activity"/>
    <property type="evidence" value="ECO:0007669"/>
    <property type="project" value="InterPro"/>
</dbReference>
<gene>
    <name evidence="7" type="ORF">IV68_GL001137</name>
</gene>
<dbReference type="InterPro" id="IPR001320">
    <property type="entry name" value="Iontro_rcpt_C"/>
</dbReference>
<dbReference type="SMART" id="SM00079">
    <property type="entry name" value="PBPe"/>
    <property type="match status" value="1"/>
</dbReference>
<dbReference type="STRING" id="1123500.GCA_000420365_01189"/>
<dbReference type="EMBL" id="JQAX01000004">
    <property type="protein sequence ID" value="KRN31254.1"/>
    <property type="molecule type" value="Genomic_DNA"/>
</dbReference>
<feature type="domain" description="Ionotropic glutamate receptor C-terminal" evidence="6">
    <location>
        <begin position="57"/>
        <end position="270"/>
    </location>
</feature>
<keyword evidence="3 4" id="KW-0732">Signal</keyword>
<evidence type="ECO:0000259" key="5">
    <source>
        <dbReference type="SMART" id="SM00062"/>
    </source>
</evidence>
<dbReference type="GO" id="GO:0030288">
    <property type="term" value="C:outer membrane-bounded periplasmic space"/>
    <property type="evidence" value="ECO:0007669"/>
    <property type="project" value="TreeGrafter"/>
</dbReference>
<evidence type="ECO:0000256" key="3">
    <source>
        <dbReference type="ARBA" id="ARBA00022729"/>
    </source>
</evidence>